<proteinExistence type="predicted"/>
<sequence length="96" mass="10196">MMIGGREAYKDDEEVLVEAGFRPKPLLSALVEEAIPRSLPPVRGSNTSNGAVSEANIGVSSIVPSSRNRADDIQAKSKALTRAVNTSVYSPELQGQ</sequence>
<evidence type="ECO:0000313" key="2">
    <source>
        <dbReference type="Proteomes" id="UP001056120"/>
    </source>
</evidence>
<organism evidence="1 2">
    <name type="scientific">Smallanthus sonchifolius</name>
    <dbReference type="NCBI Taxonomy" id="185202"/>
    <lineage>
        <taxon>Eukaryota</taxon>
        <taxon>Viridiplantae</taxon>
        <taxon>Streptophyta</taxon>
        <taxon>Embryophyta</taxon>
        <taxon>Tracheophyta</taxon>
        <taxon>Spermatophyta</taxon>
        <taxon>Magnoliopsida</taxon>
        <taxon>eudicotyledons</taxon>
        <taxon>Gunneridae</taxon>
        <taxon>Pentapetalae</taxon>
        <taxon>asterids</taxon>
        <taxon>campanulids</taxon>
        <taxon>Asterales</taxon>
        <taxon>Asteraceae</taxon>
        <taxon>Asteroideae</taxon>
        <taxon>Heliantheae alliance</taxon>
        <taxon>Millerieae</taxon>
        <taxon>Smallanthus</taxon>
    </lineage>
</organism>
<protein>
    <submittedName>
        <fullName evidence="1">Uncharacterized protein</fullName>
    </submittedName>
</protein>
<evidence type="ECO:0000313" key="1">
    <source>
        <dbReference type="EMBL" id="KAI3808386.1"/>
    </source>
</evidence>
<comment type="caution">
    <text evidence="1">The sequence shown here is derived from an EMBL/GenBank/DDBJ whole genome shotgun (WGS) entry which is preliminary data.</text>
</comment>
<gene>
    <name evidence="1" type="ORF">L1987_24336</name>
</gene>
<reference evidence="2" key="1">
    <citation type="journal article" date="2022" name="Mol. Ecol. Resour.">
        <title>The genomes of chicory, endive, great burdock and yacon provide insights into Asteraceae palaeo-polyploidization history and plant inulin production.</title>
        <authorList>
            <person name="Fan W."/>
            <person name="Wang S."/>
            <person name="Wang H."/>
            <person name="Wang A."/>
            <person name="Jiang F."/>
            <person name="Liu H."/>
            <person name="Zhao H."/>
            <person name="Xu D."/>
            <person name="Zhang Y."/>
        </authorList>
    </citation>
    <scope>NUCLEOTIDE SEQUENCE [LARGE SCALE GENOMIC DNA]</scope>
    <source>
        <strain evidence="2">cv. Yunnan</strain>
    </source>
</reference>
<accession>A0ACB9IKR6</accession>
<dbReference type="EMBL" id="CM042025">
    <property type="protein sequence ID" value="KAI3808386.1"/>
    <property type="molecule type" value="Genomic_DNA"/>
</dbReference>
<dbReference type="Proteomes" id="UP001056120">
    <property type="component" value="Linkage Group LG08"/>
</dbReference>
<keyword evidence="2" id="KW-1185">Reference proteome</keyword>
<reference evidence="1 2" key="2">
    <citation type="journal article" date="2022" name="Mol. Ecol. Resour.">
        <title>The genomes of chicory, endive, great burdock and yacon provide insights into Asteraceae paleo-polyploidization history and plant inulin production.</title>
        <authorList>
            <person name="Fan W."/>
            <person name="Wang S."/>
            <person name="Wang H."/>
            <person name="Wang A."/>
            <person name="Jiang F."/>
            <person name="Liu H."/>
            <person name="Zhao H."/>
            <person name="Xu D."/>
            <person name="Zhang Y."/>
        </authorList>
    </citation>
    <scope>NUCLEOTIDE SEQUENCE [LARGE SCALE GENOMIC DNA]</scope>
    <source>
        <strain evidence="2">cv. Yunnan</strain>
        <tissue evidence="1">Leaves</tissue>
    </source>
</reference>
<name>A0ACB9IKR6_9ASTR</name>